<dbReference type="PROSITE" id="PS50994">
    <property type="entry name" value="INTEGRASE"/>
    <property type="match status" value="1"/>
</dbReference>
<organism evidence="3 4">
    <name type="scientific">Mycetomoellerius zeteki</name>
    <dbReference type="NCBI Taxonomy" id="64791"/>
    <lineage>
        <taxon>Eukaryota</taxon>
        <taxon>Metazoa</taxon>
        <taxon>Ecdysozoa</taxon>
        <taxon>Arthropoda</taxon>
        <taxon>Hexapoda</taxon>
        <taxon>Insecta</taxon>
        <taxon>Pterygota</taxon>
        <taxon>Neoptera</taxon>
        <taxon>Endopterygota</taxon>
        <taxon>Hymenoptera</taxon>
        <taxon>Apocrita</taxon>
        <taxon>Aculeata</taxon>
        <taxon>Formicoidea</taxon>
        <taxon>Formicidae</taxon>
        <taxon>Myrmicinae</taxon>
        <taxon>Mycetomoellerius</taxon>
    </lineage>
</organism>
<feature type="compositionally biased region" description="Basic and acidic residues" evidence="1">
    <location>
        <begin position="196"/>
        <end position="210"/>
    </location>
</feature>
<evidence type="ECO:0000313" key="3">
    <source>
        <dbReference type="EMBL" id="KYQ55699.1"/>
    </source>
</evidence>
<evidence type="ECO:0000313" key="4">
    <source>
        <dbReference type="Proteomes" id="UP000075809"/>
    </source>
</evidence>
<dbReference type="EMBL" id="KQ982498">
    <property type="protein sequence ID" value="KYQ55699.1"/>
    <property type="molecule type" value="Genomic_DNA"/>
</dbReference>
<dbReference type="PANTHER" id="PTHR42648:SF28">
    <property type="entry name" value="TRANSPOSON-ENCODED PROTEIN WITH RIBONUCLEASE H-LIKE AND RETROVIRUS ZINC FINGER-LIKE DOMAINS"/>
    <property type="match status" value="1"/>
</dbReference>
<dbReference type="Gene3D" id="3.30.420.10">
    <property type="entry name" value="Ribonuclease H-like superfamily/Ribonuclease H"/>
    <property type="match status" value="1"/>
</dbReference>
<proteinExistence type="predicted"/>
<dbReference type="SUPFAM" id="SSF53098">
    <property type="entry name" value="Ribonuclease H-like"/>
    <property type="match status" value="1"/>
</dbReference>
<dbReference type="GO" id="GO:0015074">
    <property type="term" value="P:DNA integration"/>
    <property type="evidence" value="ECO:0007669"/>
    <property type="project" value="InterPro"/>
</dbReference>
<dbReference type="InterPro" id="IPR036397">
    <property type="entry name" value="RNaseH_sf"/>
</dbReference>
<protein>
    <submittedName>
        <fullName evidence="3">Copia protein</fullName>
    </submittedName>
</protein>
<dbReference type="GO" id="GO:0003676">
    <property type="term" value="F:nucleic acid binding"/>
    <property type="evidence" value="ECO:0007669"/>
    <property type="project" value="InterPro"/>
</dbReference>
<dbReference type="InterPro" id="IPR057670">
    <property type="entry name" value="SH3_retrovirus"/>
</dbReference>
<evidence type="ECO:0000256" key="1">
    <source>
        <dbReference type="SAM" id="MobiDB-lite"/>
    </source>
</evidence>
<accession>A0A151X5X1</accession>
<dbReference type="AlphaFoldDB" id="A0A151X5X1"/>
<dbReference type="STRING" id="64791.A0A151X5X1"/>
<feature type="compositionally biased region" description="Polar residues" evidence="1">
    <location>
        <begin position="160"/>
        <end position="171"/>
    </location>
</feature>
<evidence type="ECO:0000259" key="2">
    <source>
        <dbReference type="PROSITE" id="PS50994"/>
    </source>
</evidence>
<feature type="region of interest" description="Disordered" evidence="1">
    <location>
        <begin position="160"/>
        <end position="210"/>
    </location>
</feature>
<name>A0A151X5X1_9HYME</name>
<keyword evidence="4" id="KW-1185">Reference proteome</keyword>
<reference evidence="3 4" key="1">
    <citation type="submission" date="2015-09" db="EMBL/GenBank/DDBJ databases">
        <title>Trachymyrmex zeteki WGS genome.</title>
        <authorList>
            <person name="Nygaard S."/>
            <person name="Hu H."/>
            <person name="Boomsma J."/>
            <person name="Zhang G."/>
        </authorList>
    </citation>
    <scope>NUCLEOTIDE SEQUENCE [LARGE SCALE GENOMIC DNA]</scope>
    <source>
        <strain evidence="3">Tzet28-1</strain>
        <tissue evidence="3">Whole body</tissue>
    </source>
</reference>
<gene>
    <name evidence="3" type="ORF">ALC60_05450</name>
</gene>
<dbReference type="InterPro" id="IPR012337">
    <property type="entry name" value="RNaseH-like_sf"/>
</dbReference>
<dbReference type="InterPro" id="IPR039537">
    <property type="entry name" value="Retrotran_Ty1/copia-like"/>
</dbReference>
<sequence length="210" mass="24416">MEHFRTKGIQVEYTIRYTPQQNGVAERMNRTIIEKARYMILHSKLNKNFWSEAVLSAVYIINRSPTAALKNLVPAELWFGKKPDVRKLKVFGCVAHLHIPKELNPRKFDSRSTKCIMISYTNNGYRLWSLEDQRIISGRDVIFDETKFLTNIQQPYVETSISEDSNSNLSAEQDETDQYETAPDHQEPNYPSDKLISTEKNKLETSIKKI</sequence>
<dbReference type="InterPro" id="IPR001584">
    <property type="entry name" value="Integrase_cat-core"/>
</dbReference>
<dbReference type="PANTHER" id="PTHR42648">
    <property type="entry name" value="TRANSPOSASE, PUTATIVE-RELATED"/>
    <property type="match status" value="1"/>
</dbReference>
<dbReference type="Pfam" id="PF25597">
    <property type="entry name" value="SH3_retrovirus"/>
    <property type="match status" value="1"/>
</dbReference>
<dbReference type="Proteomes" id="UP000075809">
    <property type="component" value="Unassembled WGS sequence"/>
</dbReference>
<feature type="domain" description="Integrase catalytic" evidence="2">
    <location>
        <begin position="1"/>
        <end position="82"/>
    </location>
</feature>